<dbReference type="GO" id="GO:1903911">
    <property type="term" value="P:positive regulation of receptor clustering"/>
    <property type="evidence" value="ECO:0007669"/>
    <property type="project" value="UniProtKB-UniRule"/>
</dbReference>
<keyword evidence="25 32" id="KW-0472">Membrane</keyword>
<evidence type="ECO:0000256" key="28">
    <source>
        <dbReference type="ARBA" id="ARBA00023180"/>
    </source>
</evidence>
<keyword evidence="13 32" id="KW-0165">Cleavage on pair of basic residues</keyword>
<feature type="region of interest" description="CD4-binding loop" evidence="32">
    <location>
        <begin position="366"/>
        <end position="376"/>
    </location>
</feature>
<feature type="region of interest" description="Fusion peptide" evidence="32">
    <location>
        <begin position="512"/>
        <end position="532"/>
    </location>
</feature>
<keyword evidence="29 32" id="KW-0899">Viral immunoevasion</keyword>
<dbReference type="GO" id="GO:0052031">
    <property type="term" value="P:symbiont-mediated perturbation of host defense response"/>
    <property type="evidence" value="ECO:0007669"/>
    <property type="project" value="UniProtKB-UniRule"/>
</dbReference>
<accession>U5JC50</accession>
<feature type="region of interest" description="MPER; binding to GalCer" evidence="32">
    <location>
        <begin position="662"/>
        <end position="683"/>
    </location>
</feature>
<keyword evidence="18 32" id="KW-0946">Virion</keyword>
<keyword evidence="7 32" id="KW-1168">Fusion of virus membrane with host membrane</keyword>
<feature type="region of interest" description="Disordered" evidence="34">
    <location>
        <begin position="453"/>
        <end position="473"/>
    </location>
</feature>
<dbReference type="GO" id="GO:0016020">
    <property type="term" value="C:membrane"/>
    <property type="evidence" value="ECO:0007669"/>
    <property type="project" value="UniProtKB-UniRule"/>
</dbReference>
<evidence type="ECO:0000256" key="23">
    <source>
        <dbReference type="ARBA" id="ARBA00023046"/>
    </source>
</evidence>
<feature type="short sequence motif" description="Di-leucine internalization motif" evidence="32">
    <location>
        <begin position="855"/>
        <end position="856"/>
    </location>
</feature>
<keyword evidence="10 32" id="KW-1165">Clathrin-mediated endocytosis of virus by host</keyword>
<dbReference type="InterPro" id="IPR037527">
    <property type="entry name" value="Gp160"/>
</dbReference>
<evidence type="ECO:0000256" key="20">
    <source>
        <dbReference type="ARBA" id="ARBA00022879"/>
    </source>
</evidence>
<evidence type="ECO:0000313" key="37">
    <source>
        <dbReference type="EMBL" id="AGK82389.1"/>
    </source>
</evidence>
<evidence type="ECO:0000256" key="13">
    <source>
        <dbReference type="ARBA" id="ARBA00022685"/>
    </source>
</evidence>
<comment type="function">
    <text evidence="32">Envelope glycoprotein gp160: Oligomerizes in the host endoplasmic reticulum into predominantly trimers. In a second time, gp160 transits in the host Golgi, where glycosylation is completed. The precursor is then proteolytically cleaved in the trans-Golgi and thereby activated by cellular furin or furin-like proteases to produce gp120 and gp41.</text>
</comment>
<keyword evidence="15 32" id="KW-0053">Apoptosis</keyword>
<gene>
    <name evidence="32 37" type="primary">env</name>
</gene>
<feature type="disulfide bond" evidence="32">
    <location>
        <begin position="598"/>
        <end position="604"/>
    </location>
</feature>
<comment type="domain">
    <text evidence="32">Some of the most genetically diverse regions of the viral genome are present in Env. They are called variable regions 1 through 5 (V1 through V5). Coreceptor usage of gp120 is determined mainly by the primary structure of the third variable region (V3) in the outer domain of gp120. The sequence of V3 determines which coreceptor, CCR5 and/or CXCR4 (corresponding to R5/macrophage, X4/T cell and R5X4/T cell and macrophage tropism), is used to trigger the fusion potential of the Env complex, and hence which cells the virus can infect. Binding to CCR5 involves a region adjacent in addition to V3.</text>
</comment>
<keyword evidence="17 32" id="KW-1161">Viral attachment to host cell</keyword>
<dbReference type="Gene3D" id="2.170.40.20">
    <property type="entry name" value="Human immunodeficiency virus 1, Gp160, envelope glycoprotein"/>
    <property type="match status" value="2"/>
</dbReference>
<dbReference type="GO" id="GO:0075512">
    <property type="term" value="P:clathrin-dependent endocytosis of virus by host cell"/>
    <property type="evidence" value="ECO:0007669"/>
    <property type="project" value="UniProtKB-UniRule"/>
</dbReference>
<feature type="disulfide bond" evidence="32">
    <location>
        <begin position="232"/>
        <end position="243"/>
    </location>
</feature>
<dbReference type="EMBL" id="KC634109">
    <property type="protein sequence ID" value="AGK82389.1"/>
    <property type="molecule type" value="Genomic_RNA"/>
</dbReference>
<feature type="short sequence motif" description="YXXL motif; contains endocytosis signal" evidence="32">
    <location>
        <begin position="712"/>
        <end position="715"/>
    </location>
</feature>
<comment type="similarity">
    <text evidence="32">Belongs to the HIV-1 env protein family.</text>
</comment>
<evidence type="ECO:0000256" key="4">
    <source>
        <dbReference type="ARBA" id="ARBA00004563"/>
    </source>
</evidence>
<comment type="function">
    <text evidence="32">Transmembrane protein gp41: Acts as a class I viral fusion protein. Under the current model, the protein has at least 3 conformational states: pre-fusion native state, pre-hairpin intermediate state, and post-fusion hairpin state. During fusion of viral and target intracellular membranes, the coiled coil regions (heptad repeats) assume a trimer-of-hairpins structure, positioning the fusion peptide in close proximity to the C-terminal region of the ectodomain. The formation of this structure appears to drive apposition and subsequent fusion of viral and target cell membranes. Complete fusion occurs in host cell endosomes and is dynamin-dependent, however some lipid transfer might occur at the plasma membrane. The virus undergoes clathrin-dependent internalization long before endosomal fusion, thus minimizing the surface exposure of conserved viral epitopes during fusion and reducing the efficacy of inhibitors targeting these epitopes. Membranes fusion leads to delivery of the nucleocapsid into the cytoplasm.</text>
</comment>
<organism evidence="37">
    <name type="scientific">Human immunodeficiency virus type 1</name>
    <name type="common">HIV-1</name>
    <dbReference type="NCBI Taxonomy" id="11676"/>
    <lineage>
        <taxon>Viruses</taxon>
        <taxon>Riboviria</taxon>
        <taxon>Pararnavirae</taxon>
        <taxon>Artverviricota</taxon>
        <taxon>Revtraviricetes</taxon>
        <taxon>Ortervirales</taxon>
        <taxon>Retroviridae</taxon>
        <taxon>Orthoretrovirinae</taxon>
        <taxon>Lentivirus</taxon>
        <taxon>Lentivirus humimdef1</taxon>
    </lineage>
</organism>
<organismHost>
    <name type="scientific">Homo sapiens</name>
    <name type="common">Human</name>
    <dbReference type="NCBI Taxonomy" id="9606"/>
</organismHost>
<evidence type="ECO:0000256" key="24">
    <source>
        <dbReference type="ARBA" id="ARBA00023054"/>
    </source>
</evidence>
<dbReference type="GO" id="GO:0019064">
    <property type="term" value="P:fusion of virus membrane with host plasma membrane"/>
    <property type="evidence" value="ECO:0007669"/>
    <property type="project" value="UniProtKB-UniRule"/>
</dbReference>
<evidence type="ECO:0000256" key="8">
    <source>
        <dbReference type="ARBA" id="ARBA00022510"/>
    </source>
</evidence>
<feature type="lipid moiety-binding region" description="S-palmitoyl cysteine; by host" evidence="32">
    <location>
        <position position="837"/>
    </location>
</feature>
<comment type="PTM">
    <text evidence="32">Highly glycosylated by host. The high number of glycan on the protein is reffered to as 'glycan shield' because it contributes to hide protein sequence from adaptive immune system.</text>
</comment>
<evidence type="ECO:0000256" key="34">
    <source>
        <dbReference type="SAM" id="MobiDB-lite"/>
    </source>
</evidence>
<evidence type="ECO:0000256" key="25">
    <source>
        <dbReference type="ARBA" id="ARBA00023136"/>
    </source>
</evidence>
<dbReference type="GO" id="GO:0005198">
    <property type="term" value="F:structural molecule activity"/>
    <property type="evidence" value="ECO:0007669"/>
    <property type="project" value="UniProtKB-UniRule"/>
</dbReference>
<feature type="compositionally biased region" description="Low complexity" evidence="34">
    <location>
        <begin position="453"/>
        <end position="467"/>
    </location>
</feature>
<evidence type="ECO:0000256" key="3">
    <source>
        <dbReference type="ARBA" id="ARBA00004505"/>
    </source>
</evidence>
<comment type="domain">
    <text evidence="32 33">The 17 amino acids long immunosuppressive region is present in many retroviral envelope proteins. Synthetic peptides derived from this relatively conserved sequence inhibit immune function in vitro and in vivo.</text>
</comment>
<dbReference type="GO" id="GO:1903908">
    <property type="term" value="P:positive regulation of plasma membrane raft polarization"/>
    <property type="evidence" value="ECO:0007669"/>
    <property type="project" value="UniProtKB-UniRule"/>
</dbReference>
<dbReference type="SUPFAM" id="SSF56502">
    <property type="entry name" value="gp120 core"/>
    <property type="match status" value="2"/>
</dbReference>
<feature type="compositionally biased region" description="Basic and acidic residues" evidence="34">
    <location>
        <begin position="726"/>
        <end position="738"/>
    </location>
</feature>
<dbReference type="GO" id="GO:0019031">
    <property type="term" value="C:viral envelope"/>
    <property type="evidence" value="ECO:0007669"/>
    <property type="project" value="UniProtKB-KW"/>
</dbReference>
<comment type="domain">
    <text evidence="32">The YXXL motif is involved in determining the exact site of viral release at the surface of infected mononuclear cells and promotes endocytosis. YXXL and di-leucine endocytosis motifs interact directly or indirectly with the clathrin adapter complexes, opperate independently, and their activities are not additive.</text>
</comment>
<evidence type="ECO:0000256" key="11">
    <source>
        <dbReference type="ARBA" id="ARBA00022581"/>
    </source>
</evidence>
<evidence type="ECO:0000256" key="5">
    <source>
        <dbReference type="ARBA" id="ARBA00004578"/>
    </source>
</evidence>
<feature type="domain" description="Retroviral envelope protein GP41-like" evidence="36">
    <location>
        <begin position="530"/>
        <end position="720"/>
    </location>
</feature>
<evidence type="ECO:0000256" key="21">
    <source>
        <dbReference type="ARBA" id="ARBA00022890"/>
    </source>
</evidence>
<evidence type="ECO:0000256" key="7">
    <source>
        <dbReference type="ARBA" id="ARBA00022506"/>
    </source>
</evidence>
<dbReference type="GO" id="GO:0019082">
    <property type="term" value="P:viral protein processing"/>
    <property type="evidence" value="ECO:0007669"/>
    <property type="project" value="UniProtKB-UniRule"/>
</dbReference>
<dbReference type="InterPro" id="IPR036377">
    <property type="entry name" value="Gp120_core_sf"/>
</dbReference>
<dbReference type="FunFam" id="1.20.5.490:FF:000001">
    <property type="entry name" value="Envelope glycoprotein gp160"/>
    <property type="match status" value="1"/>
</dbReference>
<evidence type="ECO:0000256" key="29">
    <source>
        <dbReference type="ARBA" id="ARBA00023280"/>
    </source>
</evidence>
<dbReference type="FunFam" id="2.170.40.20:FF:000004">
    <property type="entry name" value="Envelope glycoprotein gp160"/>
    <property type="match status" value="1"/>
</dbReference>
<evidence type="ECO:0000256" key="9">
    <source>
        <dbReference type="ARBA" id="ARBA00022511"/>
    </source>
</evidence>
<name>U5JC50_HV1</name>
<evidence type="ECO:0000256" key="6">
    <source>
        <dbReference type="ARBA" id="ARBA00004650"/>
    </source>
</evidence>
<keyword evidence="27 32" id="KW-1015">Disulfide bond</keyword>
<comment type="domain">
    <text evidence="32">The membrane proximal external region (MPER) present in gp41 is a tryptophan-rich region recognized by the antibodies 2F5, Z13, and 4E10. MPER seems to play a role in fusion.</text>
</comment>
<protein>
    <recommendedName>
        <fullName evidence="32">Envelope glycoprotein gp160</fullName>
    </recommendedName>
    <alternativeName>
        <fullName evidence="32">Env polyprotein</fullName>
    </alternativeName>
    <component>
        <recommendedName>
            <fullName evidence="32">Surface protein gp120</fullName>
            <shortName evidence="32">SU</shortName>
        </recommendedName>
        <alternativeName>
            <fullName evidence="32">Glycoprotein 120</fullName>
            <shortName evidence="32">gp120</shortName>
        </alternativeName>
    </component>
    <component>
        <recommendedName>
            <fullName evidence="32">Transmembrane protein gp41</fullName>
            <shortName evidence="32">TM</shortName>
        </recommendedName>
        <alternativeName>
            <fullName evidence="32">Glycoprotein 41</fullName>
            <shortName evidence="32">gp41</shortName>
        </alternativeName>
    </component>
</protein>
<evidence type="ECO:0000256" key="16">
    <source>
        <dbReference type="ARBA" id="ARBA00022729"/>
    </source>
</evidence>
<feature type="domain" description="Human immunodeficiency virus 1 envelope glycoprotein Gp120" evidence="35">
    <location>
        <begin position="33"/>
        <end position="511"/>
    </location>
</feature>
<evidence type="ECO:0000256" key="19">
    <source>
        <dbReference type="ARBA" id="ARBA00022870"/>
    </source>
</evidence>
<keyword evidence="20 32" id="KW-0261">Viral envelope protein</keyword>
<comment type="subcellular location">
    <molecule>Surface protein gp120</molecule>
    <subcellularLocation>
        <location evidence="32">Virion membrane</location>
        <topology evidence="32">Peripheral membrane protein</topology>
    </subcellularLocation>
    <subcellularLocation>
        <location evidence="32">Host cell membrane</location>
        <topology evidence="32">Peripheral membrane protein</topology>
    </subcellularLocation>
    <subcellularLocation>
        <location evidence="32">Host endosome membrane</location>
        <topology evidence="32">Single-pass type I membrane protein</topology>
    </subcellularLocation>
    <text evidence="32">The surface protein is not anchored to the viral envelope, but associates with the extravirion surface through its binding to TM. It is probably concentrated at the site of budding and incorporated into the virions possibly by contacts between the cytoplasmic tail of Env and the N-terminus of Gag.</text>
</comment>
<dbReference type="HAMAP" id="MF_04083">
    <property type="entry name" value="HIV_ENV"/>
    <property type="match status" value="1"/>
</dbReference>
<evidence type="ECO:0000256" key="33">
    <source>
        <dbReference type="RuleBase" id="RU363095"/>
    </source>
</evidence>
<keyword evidence="31 32" id="KW-1160">Virus entry into host cell</keyword>
<feature type="disulfide bond" evidence="32">
    <location>
        <begin position="53"/>
        <end position="73"/>
    </location>
</feature>
<keyword evidence="22 32" id="KW-1133">Transmembrane helix</keyword>
<dbReference type="Pfam" id="PF00516">
    <property type="entry name" value="GP120"/>
    <property type="match status" value="1"/>
</dbReference>
<evidence type="ECO:0000256" key="15">
    <source>
        <dbReference type="ARBA" id="ARBA00022703"/>
    </source>
</evidence>
<comment type="subunit">
    <text evidence="32">The mature envelope protein (Env) consists of a homotrimer of non-covalently associated gp120-gp41 heterodimers. The resulting complex protrudes from the virus surface as a spike. There seems to be as few as 10 spikes on the average virion. Surface protein gp120 interacts with host CD4, CCR5 and CXCR4. Gp120 also interacts with the C-type lectins CD209/DC-SIGN and CLEC4M/DC-SIGNR (collectively referred to as DC-SIGN(R)). Gp120 and gp41 interact with GalCer. Gp120 interacts with host ITGA4/ITGB7 complex; on CD4+ T-cells, this interaction results in rapid activation of integrin ITGAL/LFA-1, which facilitates efficient cell-to-cell spreading of HIV-1. Gp120 interacts with cell-associated heparan sulfate; this interaction increases virus infectivity on permissive cells and may be involved in infection of CD4- cells.</text>
</comment>
<comment type="miscellaneous">
    <text evidence="32">Inhibitors targeting HIV-1 viral envelope proteins are used as antiretroviral drugs. Attachment of virions to the cell surface via non-specific interactions and CD4 binding can be blocked by inhibitors that include cyanovirin-N, cyclotriazadisulfonamide analogs, PRO 2000, TNX 355 and PRO 542. In addition, BMS 806 can block CD4-induced conformational changes. Env interactions with the coreceptor molecules can be targeted by CCR5 antagonists including SCH-D, maraviroc (UK 427857) and aplaviroc (GW 873140), and the CXCR4 antagonist AMD 070. Fusion of viral and cellular membranes can be inhibited by peptides such as enfuvirtide and tifuvirtide (T 1249). Resistance to inhibitors associated with mutations in Env are observed. Most of the time, single mutations confer only a modest reduction in drug susceptibility. Combination of several mutations is usually required to develop a high-level drug resistance.</text>
</comment>
<keyword evidence="24 32" id="KW-0175">Coiled coil</keyword>
<evidence type="ECO:0000256" key="31">
    <source>
        <dbReference type="ARBA" id="ARBA00023296"/>
    </source>
</evidence>
<feature type="topological domain" description="Cytoplasmic" evidence="32">
    <location>
        <begin position="706"/>
        <end position="856"/>
    </location>
</feature>
<feature type="lipid moiety-binding region" description="S-palmitoyl cysteine; by host" evidence="32">
    <location>
        <position position="764"/>
    </location>
</feature>
<evidence type="ECO:0000256" key="2">
    <source>
        <dbReference type="ARBA" id="ARBA00004433"/>
    </source>
</evidence>
<dbReference type="GO" id="GO:0020002">
    <property type="term" value="C:host cell plasma membrane"/>
    <property type="evidence" value="ECO:0007669"/>
    <property type="project" value="UniProtKB-SubCell"/>
</dbReference>
<keyword evidence="14 32" id="KW-0812">Transmembrane</keyword>
<feature type="transmembrane region" description="Helical" evidence="33">
    <location>
        <begin position="13"/>
        <end position="35"/>
    </location>
</feature>
<dbReference type="Gene3D" id="1.10.287.210">
    <property type="match status" value="1"/>
</dbReference>
<evidence type="ECO:0000256" key="30">
    <source>
        <dbReference type="ARBA" id="ARBA00023288"/>
    </source>
</evidence>
<feature type="transmembrane region" description="Helical" evidence="33">
    <location>
        <begin position="678"/>
        <end position="702"/>
    </location>
</feature>
<proteinExistence type="inferred from homology"/>
<comment type="subcellular location">
    <molecule>Transmembrane protein gp41</molecule>
    <subcellularLocation>
        <location evidence="32">Virion membrane</location>
        <topology evidence="32">Single-pass type I membrane protein</topology>
    </subcellularLocation>
    <subcellularLocation>
        <location evidence="32">Host cell membrane</location>
        <topology evidence="32">Single-pass type I membrane protein</topology>
    </subcellularLocation>
    <subcellularLocation>
        <location evidence="32">Host endosome membrane</location>
        <topology evidence="32">Single-pass type I membrane protein</topology>
    </subcellularLocation>
    <text evidence="32">It is probably concentrated at the site of budding and incorporated into the virions possibly by contacts between the cytoplasmic tail of Env and the N-terminus of Gag.</text>
</comment>
<dbReference type="InterPro" id="IPR000328">
    <property type="entry name" value="GP41-like"/>
</dbReference>
<keyword evidence="21 32" id="KW-1164">Virus endocytosis by host</keyword>
<evidence type="ECO:0000256" key="12">
    <source>
        <dbReference type="ARBA" id="ARBA00022595"/>
    </source>
</evidence>
<keyword evidence="12 32" id="KW-1162">Viral penetration into host cytoplasm</keyword>
<dbReference type="FunFam" id="2.170.40.20:FF:000003">
    <property type="entry name" value="Envelope glycoprotein gp160"/>
    <property type="match status" value="1"/>
</dbReference>
<dbReference type="CDD" id="cd09909">
    <property type="entry name" value="HIV-1-like_HR1-HR2"/>
    <property type="match status" value="1"/>
</dbReference>
<dbReference type="SUPFAM" id="SSF58069">
    <property type="entry name" value="Virus ectodomain"/>
    <property type="match status" value="1"/>
</dbReference>
<dbReference type="GO" id="GO:0044175">
    <property type="term" value="C:host cell endosome membrane"/>
    <property type="evidence" value="ECO:0007669"/>
    <property type="project" value="UniProtKB-SubCell"/>
</dbReference>
<keyword evidence="30 32" id="KW-0449">Lipoprotein</keyword>
<feature type="site" description="Cleavage; by host furin" evidence="32">
    <location>
        <begin position="511"/>
        <end position="512"/>
    </location>
</feature>
<feature type="chain" id="PRO_5023509673" description="Envelope glycoprotein gp160" evidence="32">
    <location>
        <begin position="32"/>
        <end position="856"/>
    </location>
</feature>
<dbReference type="Gene3D" id="1.20.5.490">
    <property type="entry name" value="Single helix bin"/>
    <property type="match status" value="1"/>
</dbReference>
<evidence type="ECO:0000256" key="22">
    <source>
        <dbReference type="ARBA" id="ARBA00022989"/>
    </source>
</evidence>
<comment type="PTM">
    <text evidence="32">Specific enzymatic cleavages in vivo yield mature proteins. Envelope glycoproteins are synthesized as a inactive precursor that is heavily N-glycosylated and processed likely by host cell furin in the Golgi to yield the mature SU and TM proteins. The cleavage site between SU and TM requires the minimal sequence [KR]-X-[KR]-R. About 2 of the 9 disulfide bonds of gp41 are reduced by P4HB/PDI, following binding to CD4 receptor.</text>
</comment>
<comment type="PTM">
    <text evidence="32">Palmitoylation of the transmembrane protein and of Env polyprotein (prior to its proteolytic cleavage) is essential for their association with host cell membrane lipid rafts. Palmitoylation is therefore required for envelope trafficking to classical lipid rafts, but not for viral replication.</text>
</comment>
<keyword evidence="28 32" id="KW-0325">Glycoprotein</keyword>
<keyword evidence="11 32" id="KW-0945">Host-virus interaction</keyword>
<dbReference type="GO" id="GO:0039654">
    <property type="term" value="P:fusion of virus membrane with host endosome membrane"/>
    <property type="evidence" value="ECO:0007669"/>
    <property type="project" value="UniProtKB-UniRule"/>
</dbReference>
<dbReference type="GO" id="GO:0019062">
    <property type="term" value="P:virion attachment to host cell"/>
    <property type="evidence" value="ECO:0007669"/>
    <property type="project" value="UniProtKB-UniRule"/>
</dbReference>
<reference evidence="37" key="1">
    <citation type="journal article" date="2013" name="PLoS ONE">
        <title>HIV-1 Transmission during Early Antiretroviral Therapy: Evaluation of Two HIV-1 Transmission Events in the HPTN 052 Prevention Study.</title>
        <authorList>
            <person name="Ping L.H."/>
            <person name="Jabara C.B."/>
            <person name="Rodrigo A.G."/>
            <person name="Hudelson S.E."/>
            <person name="Piwowar-Manning E."/>
            <person name="Wang L."/>
            <person name="Eshleman S.H."/>
            <person name="Cohen M.S."/>
            <person name="Swanstrom R."/>
        </authorList>
    </citation>
    <scope>NUCLEOTIDE SEQUENCE</scope>
    <source>
        <strain evidence="37">052_1168_I_A2</strain>
    </source>
</reference>
<evidence type="ECO:0000256" key="1">
    <source>
        <dbReference type="ARBA" id="ARBA00004402"/>
    </source>
</evidence>
<feature type="chain" id="PRO_5023509674" description="Transmembrane protein gp41" evidence="32">
    <location>
        <begin position="512"/>
        <end position="856"/>
    </location>
</feature>
<comment type="miscellaneous">
    <text evidence="32">HIV-1 lineages are divided in three main groups, M (for Major), O (for Outlier), and N (for New, or Non-M, Non-O). The vast majority of strains found worldwide belong to the group M. Group O seems to be endemic to and largely confined to Cameroon and neighboring countries in West Central Africa, where these viruses represent a small minority of HIV-1 strains. The group N is represented by a limited number of isolates from Cameroonian persons. The group M is further subdivided in 9 clades or subtypes (A to D, F to H, J and K).</text>
</comment>
<evidence type="ECO:0000256" key="32">
    <source>
        <dbReference type="HAMAP-Rule" id="MF_04083"/>
    </source>
</evidence>
<comment type="domain">
    <text evidence="32">The CD4-binding region is targeted by the antibody b12.</text>
</comment>
<evidence type="ECO:0000256" key="18">
    <source>
        <dbReference type="ARBA" id="ARBA00022844"/>
    </source>
</evidence>
<evidence type="ECO:0000256" key="26">
    <source>
        <dbReference type="ARBA" id="ARBA00023139"/>
    </source>
</evidence>
<feature type="disulfide bond" evidence="32">
    <location>
        <begin position="222"/>
        <end position="251"/>
    </location>
</feature>
<dbReference type="InterPro" id="IPR000777">
    <property type="entry name" value="HIV1_Gp120"/>
</dbReference>
<keyword evidence="26 32" id="KW-0564">Palmitate</keyword>
<feature type="coiled-coil region" evidence="32">
    <location>
        <begin position="633"/>
        <end position="667"/>
    </location>
</feature>
<feature type="region of interest" description="Disordered" evidence="34">
    <location>
        <begin position="718"/>
        <end position="738"/>
    </location>
</feature>
<evidence type="ECO:0000259" key="35">
    <source>
        <dbReference type="Pfam" id="PF00516"/>
    </source>
</evidence>
<evidence type="ECO:0000259" key="36">
    <source>
        <dbReference type="Pfam" id="PF00517"/>
    </source>
</evidence>
<dbReference type="GO" id="GO:0055036">
    <property type="term" value="C:virion membrane"/>
    <property type="evidence" value="ECO:0007669"/>
    <property type="project" value="UniProtKB-SubCell"/>
</dbReference>
<evidence type="ECO:0000256" key="14">
    <source>
        <dbReference type="ARBA" id="ARBA00022692"/>
    </source>
</evidence>
<evidence type="ECO:0000256" key="17">
    <source>
        <dbReference type="ARBA" id="ARBA00022804"/>
    </source>
</evidence>
<keyword evidence="9 32" id="KW-1032">Host cell membrane</keyword>
<reference evidence="37" key="2">
    <citation type="submission" date="2013-02" db="EMBL/GenBank/DDBJ databases">
        <authorList>
            <person name="Ping L.-H."/>
            <person name="Jabara C."/>
            <person name="Rodrigo A."/>
            <person name="Hudelson S."/>
            <person name="Piwowar-Manning E."/>
            <person name="Wang L."/>
            <person name="Eshleman S."/>
            <person name="Cohen M."/>
            <person name="Swanstrom R."/>
        </authorList>
    </citation>
    <scope>NUCLEOTIDE SEQUENCE</scope>
    <source>
        <strain evidence="37">052_1168_I_A2</strain>
    </source>
</reference>
<evidence type="ECO:0000256" key="27">
    <source>
        <dbReference type="ARBA" id="ARBA00023157"/>
    </source>
</evidence>
<keyword evidence="23 32" id="KW-1039">Host endosome</keyword>
<evidence type="ECO:0000256" key="10">
    <source>
        <dbReference type="ARBA" id="ARBA00022570"/>
    </source>
</evidence>
<comment type="caution">
    <text evidence="32 33">Lacks conserved residue(s) required for the propagation of feature annotation.</text>
</comment>
<dbReference type="Pfam" id="PF00517">
    <property type="entry name" value="GP41"/>
    <property type="match status" value="1"/>
</dbReference>
<feature type="region of interest" description="Immunosuppression" evidence="32">
    <location>
        <begin position="574"/>
        <end position="592"/>
    </location>
</feature>
<keyword evidence="19 32" id="KW-1043">Host membrane</keyword>
<keyword evidence="16 32" id="KW-0732">Signal</keyword>
<keyword evidence="8 32" id="KW-1170">Fusion of virus membrane with host endosomal membrane</keyword>
<dbReference type="FunFam" id="1.10.287.210:FF:000001">
    <property type="entry name" value="Envelope glycoprotein gp160"/>
    <property type="match status" value="1"/>
</dbReference>
<sequence>MRVRGMLRNYQPWWIWGVLGFWMLMICNGTGKLWVTVYYGVPVWKEAKTTLFCASDARAYSKEVHNVWATHACVPTDPNPQEMLLENVTENFNMWKNDMVDQMHEDIISLWDQSLKPCVKLTPLCVTLRCINVTSNTTQGNNTQVNATYDSAKEKEMKNCSFNATTELRDKKKEVHALFYKLDIVPLDETNSGEYRLINCNTSTITQACPKVTFDPIPIHYCAPAGYAILKCNNKTFNGTGPCTNVSTVQCTHGIKPVVSTQLLLNGSLAEGEIIIRSKNMTDNSKTIIVHFNESVEIVCIRPGNNTRQSIRIGPGQTFYATGDIIGDIRQAHCNISKANWTRALQRVSRKLGEYFPNRTITFASSAGGDPEITTHSFNCRGEFFYCNTSGLFNGTYPANDTESNSSSPITLPCRIKQIINMWQEVGRAMYAPPIAGNITCTSNITGLLLTRDGGTGNGTESNSTETFRPGGGDMRDNWRSELYKYKVVEIKPLGIAPTTAKRRVVEREKRAVGIGAVFLGFLGAAGSTMGAASITLTVHARQLLSGIVQQQSNLLKAIEAQQHLLQLTVWGIKQLQARVLAIERYLQDQRLLGIWGCSGKLICTTNVPWNSSWSNRSEQDIWENMTWMQWDREINNYTNTIYWLLEVSQSQQEKNEKDLLALDKWNSLWNWFDISKWLWYIKIFIMIVGGLIGLRIVFAVLSIANRVRQGYSPLSFQTLTPNPRGPDRLGRIEEEGGEQDRDRSIRLVSGFLSIAWDDLRSLCLFSYHRLRDFILIVARAVELLGQRGWEALKYLGNLVLYWGQELKKSAISLLDTIAIAVAGGTDRIIELIQGICRAIRNIPRRIRQGFETALL</sequence>
<comment type="subcellular location">
    <subcellularLocation>
        <location evidence="3">Host cell membrane</location>
        <topology evidence="3">Peripheral membrane protein</topology>
    </subcellularLocation>
    <subcellularLocation>
        <location evidence="1">Host cell membrane</location>
        <topology evidence="1">Single-pass type I membrane protein</topology>
    </subcellularLocation>
    <subcellularLocation>
        <location evidence="2">Host endosome membrane</location>
        <topology evidence="2">Peripheral membrane protein</topology>
    </subcellularLocation>
    <subcellularLocation>
        <location evidence="5">Host endosome membrane</location>
        <topology evidence="5">Single-pass type I membrane protein</topology>
    </subcellularLocation>
    <subcellularLocation>
        <location evidence="6">Virion membrane</location>
        <topology evidence="6">Peripheral membrane protein</topology>
    </subcellularLocation>
    <subcellularLocation>
        <location evidence="4">Virion membrane</location>
        <topology evidence="4">Single-pass type I membrane protein</topology>
    </subcellularLocation>
</comment>
<comment type="function">
    <text evidence="32">Surface protein gp120: Attaches the virus to the host lymphoid cell by binding to the primary receptor CD4. This interaction induces a structural rearrangement creating a high affinity binding site for a chemokine coreceptor like CXCR4 and/or CCR5. Acts as a ligand for CD209/DC-SIGN and CLEC4M/DC-SIGNR, which are respectively found on dendritic cells (DCs), and on endothelial cells of liver sinusoids and lymph node sinuses. These interactions allow capture of viral particles at mucosal surfaces by these cells and subsequent transmission to permissive cells. HIV subverts the migration properties of dendritic cells to gain access to CD4+ T-cells in lymph nodes. Virus transmission to permissive T-cells occurs either in trans (without DCs infection, through viral capture and transmission), or in cis (following DCs productive infection, through the usual CD4-gp120 interaction), thereby inducing a robust infection. In trans infection, bound virions remain infectious over days and it is proposed that they are not degraded, but protected in non-lysosomal acidic organelles within the DCs close to the cell membrane thus contributing to the viral infectious potential during DCs' migration from the periphery to the lymphoid tissues. On arrival at lymphoid tissues, intact virions recycle back to DCs' cell surface allowing virus transmission to CD4+ T-cells.</text>
</comment>